<accession>A0A550BXI9</accession>
<organism evidence="1 2">
    <name type="scientific">Schizophyllum amplum</name>
    <dbReference type="NCBI Taxonomy" id="97359"/>
    <lineage>
        <taxon>Eukaryota</taxon>
        <taxon>Fungi</taxon>
        <taxon>Dikarya</taxon>
        <taxon>Basidiomycota</taxon>
        <taxon>Agaricomycotina</taxon>
        <taxon>Agaricomycetes</taxon>
        <taxon>Agaricomycetidae</taxon>
        <taxon>Agaricales</taxon>
        <taxon>Schizophyllaceae</taxon>
        <taxon>Schizophyllum</taxon>
    </lineage>
</organism>
<proteinExistence type="predicted"/>
<dbReference type="SUPFAM" id="SSF54909">
    <property type="entry name" value="Dimeric alpha+beta barrel"/>
    <property type="match status" value="1"/>
</dbReference>
<sequence length="200" mass="22206">MTTSLLEISVIAPFESAKALCARDALSGVRGLQRTYIGQQVENPSEGYCVLQWDSLGSRDTFLRSEAYEAYMAHITVERGPYVIYLSAVDCAAWATVITAPIQKFGFFVARTTIAREKARGIIAHMHSGRQERSEKGEITGEMDAVAVDDEDFHVIIDGWESVEQHLAHAARGTRTQTLMEVIAVMDYFSSAHSRDVTRT</sequence>
<dbReference type="Gene3D" id="3.30.70.100">
    <property type="match status" value="1"/>
</dbReference>
<comment type="caution">
    <text evidence="1">The sequence shown here is derived from an EMBL/GenBank/DDBJ whole genome shotgun (WGS) entry which is preliminary data.</text>
</comment>
<dbReference type="AlphaFoldDB" id="A0A550BXI9"/>
<reference evidence="1 2" key="1">
    <citation type="journal article" date="2019" name="New Phytol.">
        <title>Comparative genomics reveals unique wood-decay strategies and fruiting body development in the Schizophyllaceae.</title>
        <authorList>
            <person name="Almasi E."/>
            <person name="Sahu N."/>
            <person name="Krizsan K."/>
            <person name="Balint B."/>
            <person name="Kovacs G.M."/>
            <person name="Kiss B."/>
            <person name="Cseklye J."/>
            <person name="Drula E."/>
            <person name="Henrissat B."/>
            <person name="Nagy I."/>
            <person name="Chovatia M."/>
            <person name="Adam C."/>
            <person name="LaButti K."/>
            <person name="Lipzen A."/>
            <person name="Riley R."/>
            <person name="Grigoriev I.V."/>
            <person name="Nagy L.G."/>
        </authorList>
    </citation>
    <scope>NUCLEOTIDE SEQUENCE [LARGE SCALE GENOMIC DNA]</scope>
    <source>
        <strain evidence="1 2">NL-1724</strain>
    </source>
</reference>
<dbReference type="OrthoDB" id="3830579at2759"/>
<gene>
    <name evidence="1" type="ORF">BD626DRAFT_515541</name>
</gene>
<name>A0A550BXI9_9AGAR</name>
<dbReference type="Proteomes" id="UP000320762">
    <property type="component" value="Unassembled WGS sequence"/>
</dbReference>
<keyword evidence="2" id="KW-1185">Reference proteome</keyword>
<evidence type="ECO:0000313" key="1">
    <source>
        <dbReference type="EMBL" id="TRM57252.1"/>
    </source>
</evidence>
<evidence type="ECO:0008006" key="3">
    <source>
        <dbReference type="Google" id="ProtNLM"/>
    </source>
</evidence>
<evidence type="ECO:0000313" key="2">
    <source>
        <dbReference type="Proteomes" id="UP000320762"/>
    </source>
</evidence>
<dbReference type="EMBL" id="VDMD01000050">
    <property type="protein sequence ID" value="TRM57252.1"/>
    <property type="molecule type" value="Genomic_DNA"/>
</dbReference>
<protein>
    <recommendedName>
        <fullName evidence="3">ABM domain-containing protein</fullName>
    </recommendedName>
</protein>
<dbReference type="InterPro" id="IPR011008">
    <property type="entry name" value="Dimeric_a/b-barrel"/>
</dbReference>